<evidence type="ECO:0000313" key="3">
    <source>
        <dbReference type="Proteomes" id="UP000265703"/>
    </source>
</evidence>
<dbReference type="STRING" id="658196.A0A397T5S8"/>
<protein>
    <submittedName>
        <fullName evidence="2">Uncharacterized protein</fullName>
    </submittedName>
</protein>
<accession>A0A397T5S8</accession>
<proteinExistence type="predicted"/>
<sequence>MTNINTPFLDQSLEEDTNKVIDKLGNGFNKLNNKLSNLLQENHNLQQMIINLENQKNEEIRLLINIEMQKDNKIKQLETELETILKSRNEYKIENLRLENINKTLNVELKDQAKIFNEVNDENVRLRAYNINLTDENENLKKINKTLNDENEHLKRKNSKLNYENEQFKKRNKTLNNENDQLKKENTTIDNGNMEWQNTAITYSLNVVDESDSVQLVKDIVKLQWMLEKYVGNLRKVDLNLREINKLLYTYKCKSQVKSKEIDLLLVKAVLQRYVFDEIIKGINYHFLSNKDLGSLERDIYLMTYEFLKMLNELSIKRDGANDIISRTLPVKIRQKIYEFLGSLGFANIIEDENNQEHPIISNIKDKLDASINNLRIYKDPKKSKLHDDMATDLIREVIRIFFFRLNAQEPVVDYCLFSCNTKVDPNFMEVNWDDENMDDNFLVELCSFPLIFTNDNEKDQKIYTRAKVVHQVE</sequence>
<gene>
    <name evidence="2" type="ORF">C1645_876059</name>
</gene>
<comment type="caution">
    <text evidence="2">The sequence shown here is derived from an EMBL/GenBank/DDBJ whole genome shotgun (WGS) entry which is preliminary data.</text>
</comment>
<reference evidence="2 3" key="1">
    <citation type="submission" date="2018-06" db="EMBL/GenBank/DDBJ databases">
        <title>Comparative genomics reveals the genomic features of Rhizophagus irregularis, R. cerebriforme, R. diaphanum and Gigaspora rosea, and their symbiotic lifestyle signature.</title>
        <authorList>
            <person name="Morin E."/>
            <person name="San Clemente H."/>
            <person name="Chen E.C.H."/>
            <person name="De La Providencia I."/>
            <person name="Hainaut M."/>
            <person name="Kuo A."/>
            <person name="Kohler A."/>
            <person name="Murat C."/>
            <person name="Tang N."/>
            <person name="Roy S."/>
            <person name="Loubradou J."/>
            <person name="Henrissat B."/>
            <person name="Grigoriev I.V."/>
            <person name="Corradi N."/>
            <person name="Roux C."/>
            <person name="Martin F.M."/>
        </authorList>
    </citation>
    <scope>NUCLEOTIDE SEQUENCE [LARGE SCALE GENOMIC DNA]</scope>
    <source>
        <strain evidence="2 3">DAOM 227022</strain>
    </source>
</reference>
<feature type="coiled-coil region" evidence="1">
    <location>
        <begin position="21"/>
        <end position="185"/>
    </location>
</feature>
<organism evidence="2 3">
    <name type="scientific">Glomus cerebriforme</name>
    <dbReference type="NCBI Taxonomy" id="658196"/>
    <lineage>
        <taxon>Eukaryota</taxon>
        <taxon>Fungi</taxon>
        <taxon>Fungi incertae sedis</taxon>
        <taxon>Mucoromycota</taxon>
        <taxon>Glomeromycotina</taxon>
        <taxon>Glomeromycetes</taxon>
        <taxon>Glomerales</taxon>
        <taxon>Glomeraceae</taxon>
        <taxon>Glomus</taxon>
    </lineage>
</organism>
<name>A0A397T5S8_9GLOM</name>
<dbReference type="OrthoDB" id="8191482at2759"/>
<evidence type="ECO:0000313" key="2">
    <source>
        <dbReference type="EMBL" id="RIA90471.1"/>
    </source>
</evidence>
<dbReference type="EMBL" id="QKYT01000180">
    <property type="protein sequence ID" value="RIA90471.1"/>
    <property type="molecule type" value="Genomic_DNA"/>
</dbReference>
<dbReference type="AlphaFoldDB" id="A0A397T5S8"/>
<evidence type="ECO:0000256" key="1">
    <source>
        <dbReference type="SAM" id="Coils"/>
    </source>
</evidence>
<dbReference type="Proteomes" id="UP000265703">
    <property type="component" value="Unassembled WGS sequence"/>
</dbReference>
<keyword evidence="3" id="KW-1185">Reference proteome</keyword>
<keyword evidence="1" id="KW-0175">Coiled coil</keyword>